<dbReference type="AlphaFoldDB" id="A0A4Y2WJV5"/>
<organism evidence="1 2">
    <name type="scientific">Araneus ventricosus</name>
    <name type="common">Orbweaver spider</name>
    <name type="synonym">Epeira ventricosa</name>
    <dbReference type="NCBI Taxonomy" id="182803"/>
    <lineage>
        <taxon>Eukaryota</taxon>
        <taxon>Metazoa</taxon>
        <taxon>Ecdysozoa</taxon>
        <taxon>Arthropoda</taxon>
        <taxon>Chelicerata</taxon>
        <taxon>Arachnida</taxon>
        <taxon>Araneae</taxon>
        <taxon>Araneomorphae</taxon>
        <taxon>Entelegynae</taxon>
        <taxon>Araneoidea</taxon>
        <taxon>Araneidae</taxon>
        <taxon>Araneus</taxon>
    </lineage>
</organism>
<proteinExistence type="predicted"/>
<evidence type="ECO:0000313" key="1">
    <source>
        <dbReference type="EMBL" id="GBO37291.1"/>
    </source>
</evidence>
<reference evidence="1 2" key="1">
    <citation type="journal article" date="2019" name="Sci. Rep.">
        <title>Orb-weaving spider Araneus ventricosus genome elucidates the spidroin gene catalogue.</title>
        <authorList>
            <person name="Kono N."/>
            <person name="Nakamura H."/>
            <person name="Ohtoshi R."/>
            <person name="Moran D.A.P."/>
            <person name="Shinohara A."/>
            <person name="Yoshida Y."/>
            <person name="Fujiwara M."/>
            <person name="Mori M."/>
            <person name="Tomita M."/>
            <person name="Arakawa K."/>
        </authorList>
    </citation>
    <scope>NUCLEOTIDE SEQUENCE [LARGE SCALE GENOMIC DNA]</scope>
</reference>
<evidence type="ECO:0000313" key="2">
    <source>
        <dbReference type="Proteomes" id="UP000499080"/>
    </source>
</evidence>
<name>A0A4Y2WJV5_ARAVE</name>
<accession>A0A4Y2WJV5</accession>
<sequence length="92" mass="10162">MKFGANGFEVVEFKITQNPKLHPPIPNLGPRCEASGKTIVLLRLGPRCEDSGKTIVLLRLGSRVEARNETRNSPCGERGVWVLVSKQTVEHP</sequence>
<keyword evidence="2" id="KW-1185">Reference proteome</keyword>
<comment type="caution">
    <text evidence="1">The sequence shown here is derived from an EMBL/GenBank/DDBJ whole genome shotgun (WGS) entry which is preliminary data.</text>
</comment>
<gene>
    <name evidence="1" type="ORF">AVEN_105108_1</name>
</gene>
<protein>
    <submittedName>
        <fullName evidence="1">Uncharacterized protein</fullName>
    </submittedName>
</protein>
<dbReference type="Proteomes" id="UP000499080">
    <property type="component" value="Unassembled WGS sequence"/>
</dbReference>
<dbReference type="EMBL" id="BGPR01061666">
    <property type="protein sequence ID" value="GBO37291.1"/>
    <property type="molecule type" value="Genomic_DNA"/>
</dbReference>